<evidence type="ECO:0000313" key="6">
    <source>
        <dbReference type="Proteomes" id="UP001497623"/>
    </source>
</evidence>
<dbReference type="GO" id="GO:0000076">
    <property type="term" value="P:DNA replication checkpoint signaling"/>
    <property type="evidence" value="ECO:0007669"/>
    <property type="project" value="TreeGrafter"/>
</dbReference>
<dbReference type="GO" id="GO:0071163">
    <property type="term" value="P:DNA replication preinitiation complex assembly"/>
    <property type="evidence" value="ECO:0007669"/>
    <property type="project" value="InterPro"/>
</dbReference>
<dbReference type="SMART" id="SM01075">
    <property type="entry name" value="CDT1"/>
    <property type="match status" value="1"/>
</dbReference>
<evidence type="ECO:0000256" key="3">
    <source>
        <dbReference type="SAM" id="MobiDB-lite"/>
    </source>
</evidence>
<dbReference type="InterPro" id="IPR045173">
    <property type="entry name" value="Cdt1"/>
</dbReference>
<dbReference type="Pfam" id="PF16679">
    <property type="entry name" value="CDT1_C"/>
    <property type="match status" value="1"/>
</dbReference>
<dbReference type="CDD" id="cd08767">
    <property type="entry name" value="Cdt1_c"/>
    <property type="match status" value="1"/>
</dbReference>
<dbReference type="Proteomes" id="UP001497623">
    <property type="component" value="Unassembled WGS sequence"/>
</dbReference>
<feature type="region of interest" description="Disordered" evidence="3">
    <location>
        <begin position="122"/>
        <end position="168"/>
    </location>
</feature>
<evidence type="ECO:0000256" key="2">
    <source>
        <dbReference type="ARBA" id="ARBA00023306"/>
    </source>
</evidence>
<evidence type="ECO:0000313" key="5">
    <source>
        <dbReference type="EMBL" id="CAL4074896.1"/>
    </source>
</evidence>
<evidence type="ECO:0000256" key="1">
    <source>
        <dbReference type="ARBA" id="ARBA00008356"/>
    </source>
</evidence>
<dbReference type="EMBL" id="CAXKWB010004692">
    <property type="protein sequence ID" value="CAL4074896.1"/>
    <property type="molecule type" value="Genomic_DNA"/>
</dbReference>
<accession>A0AAV2Q7U7</accession>
<dbReference type="InterPro" id="IPR014939">
    <property type="entry name" value="CDT1_Gemini-bd-like"/>
</dbReference>
<feature type="non-terminal residue" evidence="5">
    <location>
        <position position="600"/>
    </location>
</feature>
<feature type="domain" description="CDT1 Geminin-binding" evidence="4">
    <location>
        <begin position="256"/>
        <end position="419"/>
    </location>
</feature>
<dbReference type="InterPro" id="IPR032054">
    <property type="entry name" value="Cdt1_C"/>
</dbReference>
<dbReference type="Gene3D" id="1.10.10.1420">
    <property type="entry name" value="DNA replication factor Cdt1, C-terminal WH domain"/>
    <property type="match status" value="1"/>
</dbReference>
<reference evidence="5 6" key="1">
    <citation type="submission" date="2024-05" db="EMBL/GenBank/DDBJ databases">
        <authorList>
            <person name="Wallberg A."/>
        </authorList>
    </citation>
    <scope>NUCLEOTIDE SEQUENCE [LARGE SCALE GENOMIC DNA]</scope>
</reference>
<protein>
    <recommendedName>
        <fullName evidence="4">CDT1 Geminin-binding domain-containing protein</fullName>
    </recommendedName>
</protein>
<dbReference type="GO" id="GO:0070182">
    <property type="term" value="F:DNA polymerase binding"/>
    <property type="evidence" value="ECO:0007669"/>
    <property type="project" value="TreeGrafter"/>
</dbReference>
<dbReference type="CDD" id="cd08674">
    <property type="entry name" value="Cdt1_m"/>
    <property type="match status" value="1"/>
</dbReference>
<dbReference type="GO" id="GO:0005634">
    <property type="term" value="C:nucleus"/>
    <property type="evidence" value="ECO:0007669"/>
    <property type="project" value="TreeGrafter"/>
</dbReference>
<dbReference type="GO" id="GO:0030174">
    <property type="term" value="P:regulation of DNA-templated DNA replication initiation"/>
    <property type="evidence" value="ECO:0007669"/>
    <property type="project" value="InterPro"/>
</dbReference>
<proteinExistence type="inferred from homology"/>
<sequence>MASTPTQTRRSSRLTSSLNAVKMAVSPKIRSSVDSVKAAVSPKIKASVNSVKAAVSPSNIVNACRRASRRAAANKAQRKASEKDDSVKSVLFSELKAAESPDKSDKIEVQTAELSAILGPKVNKSQRKASKKDDSAKPVLFSQLKAKESPVKSEKSVAQTSEPPVKMGPEEVKQQLGTCGRLDILRSRLVKINRCGSKVKDFKKEVETVAEETNNNLKDIKPAKVKTTKTKSDKVLDPAHERYMHLAAKPEEGLVLPAKHKVLNDYFRAVDTVISLLYNRQETATFSKVQFAVQEMMRKGVSQDMLAKIKTIFPEAYSFRQDKSKKLMSNNIEYNLVITPCFQYKESDTDSKQLKMTSADISERRNIFLNSLIQMIKIHHDKFLETLDGPSVSTGDLKRWHPEFDLAEVPDIELSSLPQPPEEEKFDNAVDVLSKAMCMFNLDQGESNTTSTPPQQEDAPLPPPKVNSALKGVSSSLLEKIRAREAAKASLSAATKSKSQCKELDMLNRLPEVARIIRTTFITERKAAIPWEMLVNKVSATFSSSIQDRDVDDHLNRLVKEAPGWLAVCKVSSGTYLKINRNIDVNDIIAALCKLIKSKQ</sequence>
<dbReference type="Pfam" id="PF08839">
    <property type="entry name" value="CDT1"/>
    <property type="match status" value="1"/>
</dbReference>
<dbReference type="AlphaFoldDB" id="A0AAV2Q7U7"/>
<dbReference type="SUPFAM" id="SSF46785">
    <property type="entry name" value="Winged helix' DNA-binding domain"/>
    <property type="match status" value="1"/>
</dbReference>
<gene>
    <name evidence="5" type="ORF">MNOR_LOCUS9636</name>
</gene>
<dbReference type="GO" id="GO:0003677">
    <property type="term" value="F:DNA binding"/>
    <property type="evidence" value="ECO:0007669"/>
    <property type="project" value="InterPro"/>
</dbReference>
<keyword evidence="6" id="KW-1185">Reference proteome</keyword>
<comment type="similarity">
    <text evidence="1">Belongs to the Cdt1 family.</text>
</comment>
<dbReference type="PANTHER" id="PTHR28637">
    <property type="entry name" value="DNA REPLICATION FACTOR CDT1"/>
    <property type="match status" value="1"/>
</dbReference>
<dbReference type="InterPro" id="IPR036390">
    <property type="entry name" value="WH_DNA-bd_sf"/>
</dbReference>
<feature type="compositionally biased region" description="Basic and acidic residues" evidence="3">
    <location>
        <begin position="145"/>
        <end position="155"/>
    </location>
</feature>
<evidence type="ECO:0000259" key="4">
    <source>
        <dbReference type="SMART" id="SM01075"/>
    </source>
</evidence>
<dbReference type="InterPro" id="IPR038090">
    <property type="entry name" value="Cdt1_C_WH_dom_sf"/>
</dbReference>
<name>A0AAV2Q7U7_MEGNR</name>
<feature type="region of interest" description="Disordered" evidence="3">
    <location>
        <begin position="444"/>
        <end position="464"/>
    </location>
</feature>
<keyword evidence="2" id="KW-0131">Cell cycle</keyword>
<comment type="caution">
    <text evidence="5">The sequence shown here is derived from an EMBL/GenBank/DDBJ whole genome shotgun (WGS) entry which is preliminary data.</text>
</comment>
<dbReference type="PANTHER" id="PTHR28637:SF1">
    <property type="entry name" value="DNA REPLICATION FACTOR CDT1"/>
    <property type="match status" value="1"/>
</dbReference>
<organism evidence="5 6">
    <name type="scientific">Meganyctiphanes norvegica</name>
    <name type="common">Northern krill</name>
    <name type="synonym">Thysanopoda norvegica</name>
    <dbReference type="NCBI Taxonomy" id="48144"/>
    <lineage>
        <taxon>Eukaryota</taxon>
        <taxon>Metazoa</taxon>
        <taxon>Ecdysozoa</taxon>
        <taxon>Arthropoda</taxon>
        <taxon>Crustacea</taxon>
        <taxon>Multicrustacea</taxon>
        <taxon>Malacostraca</taxon>
        <taxon>Eumalacostraca</taxon>
        <taxon>Eucarida</taxon>
        <taxon>Euphausiacea</taxon>
        <taxon>Euphausiidae</taxon>
        <taxon>Meganyctiphanes</taxon>
    </lineage>
</organism>
<dbReference type="GO" id="GO:0000278">
    <property type="term" value="P:mitotic cell cycle"/>
    <property type="evidence" value="ECO:0007669"/>
    <property type="project" value="TreeGrafter"/>
</dbReference>